<feature type="transmembrane region" description="Helical" evidence="11">
    <location>
        <begin position="66"/>
        <end position="87"/>
    </location>
</feature>
<dbReference type="OrthoDB" id="9771188at2"/>
<comment type="subcellular location">
    <subcellularLocation>
        <location evidence="2">Cell inner membrane</location>
        <topology evidence="2">Multi-pass membrane protein</topology>
    </subcellularLocation>
    <subcellularLocation>
        <location evidence="11">Cell membrane</location>
        <topology evidence="11">Multi-pass membrane protein</topology>
    </subcellularLocation>
</comment>
<dbReference type="InterPro" id="IPR000515">
    <property type="entry name" value="MetI-like"/>
</dbReference>
<gene>
    <name evidence="13" type="ORF">E2650_19825</name>
    <name evidence="14" type="ORF">QM089_14360</name>
</gene>
<dbReference type="AlphaFoldDB" id="A0A1E3UXN7"/>
<protein>
    <recommendedName>
        <fullName evidence="4">Putative glutamine transport system permease protein GlnP</fullName>
    </recommendedName>
</protein>
<evidence type="ECO:0000256" key="1">
    <source>
        <dbReference type="ARBA" id="ARBA00003159"/>
    </source>
</evidence>
<dbReference type="PANTHER" id="PTHR30614">
    <property type="entry name" value="MEMBRANE COMPONENT OF AMINO ACID ABC TRANSPORTER"/>
    <property type="match status" value="1"/>
</dbReference>
<evidence type="ECO:0000256" key="2">
    <source>
        <dbReference type="ARBA" id="ARBA00004429"/>
    </source>
</evidence>
<keyword evidence="6" id="KW-1003">Cell membrane</keyword>
<dbReference type="GO" id="GO:0043190">
    <property type="term" value="C:ATP-binding cassette (ABC) transporter complex"/>
    <property type="evidence" value="ECO:0007669"/>
    <property type="project" value="InterPro"/>
</dbReference>
<dbReference type="PROSITE" id="PS50928">
    <property type="entry name" value="ABC_TM1"/>
    <property type="match status" value="1"/>
</dbReference>
<evidence type="ECO:0000313" key="15">
    <source>
        <dbReference type="Proteomes" id="UP001187859"/>
    </source>
</evidence>
<reference evidence="13" key="1">
    <citation type="journal article" date="2019" name="Int J Environ Res Public Health">
        <title>Characterization of Chromosome-Mediated BlaOXA-894 in Shewanella xiamenensis Isolated from Pig Wastewater.</title>
        <authorList>
            <person name="Zou H."/>
            <person name="Zhou Z."/>
            <person name="Xia H."/>
            <person name="Zhao Q."/>
            <person name="Li X."/>
        </authorList>
    </citation>
    <scope>NUCLEOTIDE SEQUENCE</scope>
    <source>
        <strain evidence="13">2015oxa</strain>
    </source>
</reference>
<keyword evidence="7 11" id="KW-0812">Transmembrane</keyword>
<comment type="similarity">
    <text evidence="3">Belongs to the binding-protein-dependent transport system permease family. HisMQ subfamily.</text>
</comment>
<dbReference type="RefSeq" id="WP_037414942.1">
    <property type="nucleotide sequence ID" value="NZ_AP025014.1"/>
</dbReference>
<dbReference type="GO" id="GO:0006865">
    <property type="term" value="P:amino acid transport"/>
    <property type="evidence" value="ECO:0007669"/>
    <property type="project" value="UniProtKB-KW"/>
</dbReference>
<evidence type="ECO:0000256" key="8">
    <source>
        <dbReference type="ARBA" id="ARBA00022970"/>
    </source>
</evidence>
<evidence type="ECO:0000256" key="10">
    <source>
        <dbReference type="ARBA" id="ARBA00023136"/>
    </source>
</evidence>
<dbReference type="FunFam" id="1.10.3720.10:FF:000033">
    <property type="entry name" value="Polar amino acid ABC transporter permease"/>
    <property type="match status" value="1"/>
</dbReference>
<dbReference type="Gene3D" id="1.10.3720.10">
    <property type="entry name" value="MetI-like"/>
    <property type="match status" value="1"/>
</dbReference>
<dbReference type="NCBIfam" id="TIGR01726">
    <property type="entry name" value="HEQRo_perm_3TM"/>
    <property type="match status" value="1"/>
</dbReference>
<evidence type="ECO:0000256" key="4">
    <source>
        <dbReference type="ARBA" id="ARBA00016506"/>
    </source>
</evidence>
<evidence type="ECO:0000313" key="14">
    <source>
        <dbReference type="EMBL" id="MDV5391396.1"/>
    </source>
</evidence>
<dbReference type="InterPro" id="IPR010065">
    <property type="entry name" value="AA_ABC_transptr_permease_3TM"/>
</dbReference>
<evidence type="ECO:0000259" key="12">
    <source>
        <dbReference type="PROSITE" id="PS50928"/>
    </source>
</evidence>
<name>A0A1E3UXN7_9GAMM</name>
<dbReference type="PANTHER" id="PTHR30614:SF20">
    <property type="entry name" value="GLUTAMINE TRANSPORT SYSTEM PERMEASE PROTEIN GLNP"/>
    <property type="match status" value="1"/>
</dbReference>
<evidence type="ECO:0000313" key="13">
    <source>
        <dbReference type="EMBL" id="MDG5902101.1"/>
    </source>
</evidence>
<dbReference type="EMBL" id="JASGOQ010000001">
    <property type="protein sequence ID" value="MDV5391396.1"/>
    <property type="molecule type" value="Genomic_DNA"/>
</dbReference>
<dbReference type="GO" id="GO:0022857">
    <property type="term" value="F:transmembrane transporter activity"/>
    <property type="evidence" value="ECO:0007669"/>
    <property type="project" value="InterPro"/>
</dbReference>
<dbReference type="Proteomes" id="UP001152518">
    <property type="component" value="Unassembled WGS sequence"/>
</dbReference>
<dbReference type="GeneID" id="75187613"/>
<dbReference type="SUPFAM" id="SSF161098">
    <property type="entry name" value="MetI-like"/>
    <property type="match status" value="1"/>
</dbReference>
<proteinExistence type="inferred from homology"/>
<dbReference type="InterPro" id="IPR035906">
    <property type="entry name" value="MetI-like_sf"/>
</dbReference>
<feature type="transmembrane region" description="Helical" evidence="11">
    <location>
        <begin position="20"/>
        <end position="45"/>
    </location>
</feature>
<reference evidence="13" key="2">
    <citation type="submission" date="2019-04" db="EMBL/GenBank/DDBJ databases">
        <authorList>
            <person name="Zou H."/>
        </authorList>
    </citation>
    <scope>NUCLEOTIDE SEQUENCE</scope>
    <source>
        <strain evidence="13">2015oxa</strain>
    </source>
</reference>
<keyword evidence="8" id="KW-0029">Amino-acid transport</keyword>
<dbReference type="Proteomes" id="UP001187859">
    <property type="component" value="Unassembled WGS sequence"/>
</dbReference>
<evidence type="ECO:0000256" key="9">
    <source>
        <dbReference type="ARBA" id="ARBA00022989"/>
    </source>
</evidence>
<evidence type="ECO:0000256" key="6">
    <source>
        <dbReference type="ARBA" id="ARBA00022475"/>
    </source>
</evidence>
<comment type="caution">
    <text evidence="14">The sequence shown here is derived from an EMBL/GenBank/DDBJ whole genome shotgun (WGS) entry which is preliminary data.</text>
</comment>
<dbReference type="CDD" id="cd06261">
    <property type="entry name" value="TM_PBP2"/>
    <property type="match status" value="1"/>
</dbReference>
<evidence type="ECO:0000256" key="3">
    <source>
        <dbReference type="ARBA" id="ARBA00010072"/>
    </source>
</evidence>
<sequence>MLEAINTSLFSPIGDDGMIGILLILNGLKVTLIVTFFAMLLGAVLGVGTTLMKMSSKWYIRFPAELYVGVIRGTPVVVQLVILYFIVLAAFDVDKITAAIIAFGLNSGAYISEIIRAGIQAVDKGQTEAARSLGLSQAMTMKLIILPQAIKNILPALGNEFIVLLKETAVIGFIGGVDLMRAGEIIRSRTFEDSIPLFTCALIYLFLTYSFTFMLSKFEKRLKQSD</sequence>
<evidence type="ECO:0000256" key="11">
    <source>
        <dbReference type="RuleBase" id="RU363032"/>
    </source>
</evidence>
<feature type="domain" description="ABC transmembrane type-1" evidence="12">
    <location>
        <begin position="28"/>
        <end position="215"/>
    </location>
</feature>
<dbReference type="Pfam" id="PF00528">
    <property type="entry name" value="BPD_transp_1"/>
    <property type="match status" value="1"/>
</dbReference>
<comment type="function">
    <text evidence="1">Part of the binding-protein-dependent transport system for glutamine; probably responsible for the translocation of the substrate across the membrane.</text>
</comment>
<evidence type="ECO:0000256" key="7">
    <source>
        <dbReference type="ARBA" id="ARBA00022692"/>
    </source>
</evidence>
<feature type="transmembrane region" description="Helical" evidence="11">
    <location>
        <begin position="195"/>
        <end position="215"/>
    </location>
</feature>
<accession>A0A1E3UXN7</accession>
<evidence type="ECO:0000256" key="5">
    <source>
        <dbReference type="ARBA" id="ARBA00022448"/>
    </source>
</evidence>
<organism evidence="14 15">
    <name type="scientific">Shewanella xiamenensis</name>
    <dbReference type="NCBI Taxonomy" id="332186"/>
    <lineage>
        <taxon>Bacteria</taxon>
        <taxon>Pseudomonadati</taxon>
        <taxon>Pseudomonadota</taxon>
        <taxon>Gammaproteobacteria</taxon>
        <taxon>Alteromonadales</taxon>
        <taxon>Shewanellaceae</taxon>
        <taxon>Shewanella</taxon>
    </lineage>
</organism>
<keyword evidence="9 11" id="KW-1133">Transmembrane helix</keyword>
<dbReference type="InterPro" id="IPR043429">
    <property type="entry name" value="ArtM/GltK/GlnP/TcyL/YhdX-like"/>
</dbReference>
<keyword evidence="10 11" id="KW-0472">Membrane</keyword>
<keyword evidence="5 11" id="KW-0813">Transport</keyword>
<dbReference type="EMBL" id="SUNE01000024">
    <property type="protein sequence ID" value="MDG5902101.1"/>
    <property type="molecule type" value="Genomic_DNA"/>
</dbReference>
<reference evidence="14" key="3">
    <citation type="submission" date="2023-05" db="EMBL/GenBank/DDBJ databases">
        <title>Colonisation of extended spectrum b-lactamase- and carbapenemase-producing bacteria on hospital surfaces from low- and middle-income countries.</title>
        <authorList>
            <person name="Nieto-Rosado M."/>
            <person name="Sands K."/>
            <person name="Iregbu K."/>
            <person name="Zahra R."/>
            <person name="Mazarati J.B."/>
            <person name="Mehtar S."/>
            <person name="Barnards-Group B."/>
            <person name="Walsh T.R."/>
        </authorList>
    </citation>
    <scope>NUCLEOTIDE SEQUENCE</scope>
    <source>
        <strain evidence="14">PP-E493</strain>
    </source>
</reference>